<keyword evidence="5" id="KW-1185">Reference proteome</keyword>
<evidence type="ECO:0000313" key="3">
    <source>
        <dbReference type="EMBL" id="VDN51870.1"/>
    </source>
</evidence>
<organism evidence="4 6">
    <name type="scientific">Dracunculus medinensis</name>
    <name type="common">Guinea worm</name>
    <dbReference type="NCBI Taxonomy" id="318479"/>
    <lineage>
        <taxon>Eukaryota</taxon>
        <taxon>Metazoa</taxon>
        <taxon>Ecdysozoa</taxon>
        <taxon>Nematoda</taxon>
        <taxon>Chromadorea</taxon>
        <taxon>Rhabditida</taxon>
        <taxon>Spirurina</taxon>
        <taxon>Dracunculoidea</taxon>
        <taxon>Dracunculidae</taxon>
        <taxon>Dracunculus</taxon>
    </lineage>
</organism>
<dbReference type="GO" id="GO:0051087">
    <property type="term" value="F:protein-folding chaperone binding"/>
    <property type="evidence" value="ECO:0007669"/>
    <property type="project" value="InterPro"/>
</dbReference>
<sequence length="177" mass="20598">VSSKQFDYYQTDGFITLIIPKRGVVLDKCKVIYSKDILQIFVDDERVFDAQLFGPVDQDSFHVNCTPSKVLSRNYYKFIQLLIKTIINFSFFIQKSLKINWDQIAKEADNEEENSIQALFQKIYADADDDTKKAMAKSFTESNGTVLSTNWKEIQRGKTETRPPEGMEFKPEEKKRK</sequence>
<dbReference type="Gene3D" id="2.60.40.790">
    <property type="match status" value="1"/>
</dbReference>
<feature type="domain" description="SGS" evidence="2">
    <location>
        <begin position="90"/>
        <end position="174"/>
    </location>
</feature>
<reference evidence="6" key="1">
    <citation type="submission" date="2017-02" db="UniProtKB">
        <authorList>
            <consortium name="WormBaseParasite"/>
        </authorList>
    </citation>
    <scope>IDENTIFICATION</scope>
</reference>
<accession>A0A0N4UIX3</accession>
<name>A0A0N4UIX3_DRAME</name>
<dbReference type="WBParaSite" id="DME_0000757601-mRNA-1">
    <property type="protein sequence ID" value="DME_0000757601-mRNA-1"/>
    <property type="gene ID" value="DME_0000757601"/>
</dbReference>
<gene>
    <name evidence="3" type="ORF">DME_LOCUS1843</name>
</gene>
<dbReference type="InterPro" id="IPR008978">
    <property type="entry name" value="HSP20-like_chaperone"/>
</dbReference>
<evidence type="ECO:0000313" key="6">
    <source>
        <dbReference type="WBParaSite" id="DME_0000757601-mRNA-1"/>
    </source>
</evidence>
<dbReference type="OrthoDB" id="1898560at2759"/>
<evidence type="ECO:0000256" key="1">
    <source>
        <dbReference type="SAM" id="MobiDB-lite"/>
    </source>
</evidence>
<reference evidence="3 5" key="2">
    <citation type="submission" date="2018-11" db="EMBL/GenBank/DDBJ databases">
        <authorList>
            <consortium name="Pathogen Informatics"/>
        </authorList>
    </citation>
    <scope>NUCLEOTIDE SEQUENCE [LARGE SCALE GENOMIC DNA]</scope>
</reference>
<evidence type="ECO:0000313" key="5">
    <source>
        <dbReference type="Proteomes" id="UP000274756"/>
    </source>
</evidence>
<dbReference type="PROSITE" id="PS51048">
    <property type="entry name" value="SGS"/>
    <property type="match status" value="1"/>
</dbReference>
<dbReference type="Proteomes" id="UP000038040">
    <property type="component" value="Unplaced"/>
</dbReference>
<evidence type="ECO:0000313" key="4">
    <source>
        <dbReference type="Proteomes" id="UP000038040"/>
    </source>
</evidence>
<dbReference type="SUPFAM" id="SSF49764">
    <property type="entry name" value="HSP20-like chaperones"/>
    <property type="match status" value="1"/>
</dbReference>
<dbReference type="STRING" id="318479.A0A0N4UIX3"/>
<dbReference type="InterPro" id="IPR007699">
    <property type="entry name" value="SGS_dom"/>
</dbReference>
<feature type="compositionally biased region" description="Basic and acidic residues" evidence="1">
    <location>
        <begin position="153"/>
        <end position="177"/>
    </location>
</feature>
<evidence type="ECO:0000259" key="2">
    <source>
        <dbReference type="PROSITE" id="PS51048"/>
    </source>
</evidence>
<feature type="region of interest" description="Disordered" evidence="1">
    <location>
        <begin position="150"/>
        <end position="177"/>
    </location>
</feature>
<protein>
    <submittedName>
        <fullName evidence="6">SGS domain-containing protein</fullName>
    </submittedName>
</protein>
<proteinExistence type="predicted"/>
<dbReference type="EMBL" id="UYYG01000034">
    <property type="protein sequence ID" value="VDN51870.1"/>
    <property type="molecule type" value="Genomic_DNA"/>
</dbReference>
<dbReference type="InterPro" id="IPR044563">
    <property type="entry name" value="Sgt1-like"/>
</dbReference>
<dbReference type="PANTHER" id="PTHR45862">
    <property type="entry name" value="PROTEIN SGT1 HOMOLOG"/>
    <property type="match status" value="1"/>
</dbReference>
<dbReference type="AlphaFoldDB" id="A0A0N4UIX3"/>
<dbReference type="Pfam" id="PF05002">
    <property type="entry name" value="SGS"/>
    <property type="match status" value="1"/>
</dbReference>
<dbReference type="Proteomes" id="UP000274756">
    <property type="component" value="Unassembled WGS sequence"/>
</dbReference>